<protein>
    <submittedName>
        <fullName evidence="1">Uncharacterized protein</fullName>
    </submittedName>
</protein>
<evidence type="ECO:0000313" key="1">
    <source>
        <dbReference type="EMBL" id="JAD68935.1"/>
    </source>
</evidence>
<name>A0A0A9C699_ARUDO</name>
<dbReference type="AlphaFoldDB" id="A0A0A9C699"/>
<accession>A0A0A9C699</accession>
<reference evidence="1" key="2">
    <citation type="journal article" date="2015" name="Data Brief">
        <title>Shoot transcriptome of the giant reed, Arundo donax.</title>
        <authorList>
            <person name="Barrero R.A."/>
            <person name="Guerrero F.D."/>
            <person name="Moolhuijzen P."/>
            <person name="Goolsby J.A."/>
            <person name="Tidwell J."/>
            <person name="Bellgard S.E."/>
            <person name="Bellgard M.I."/>
        </authorList>
    </citation>
    <scope>NUCLEOTIDE SEQUENCE</scope>
    <source>
        <tissue evidence="1">Shoot tissue taken approximately 20 cm above the soil surface</tissue>
    </source>
</reference>
<proteinExistence type="predicted"/>
<sequence length="25" mass="2780">MVTGDDDPMHPDPANLNPTYVFMTT</sequence>
<dbReference type="EMBL" id="GBRH01228960">
    <property type="protein sequence ID" value="JAD68935.1"/>
    <property type="molecule type" value="Transcribed_RNA"/>
</dbReference>
<reference evidence="1" key="1">
    <citation type="submission" date="2014-09" db="EMBL/GenBank/DDBJ databases">
        <authorList>
            <person name="Magalhaes I.L.F."/>
            <person name="Oliveira U."/>
            <person name="Santos F.R."/>
            <person name="Vidigal T.H.D.A."/>
            <person name="Brescovit A.D."/>
            <person name="Santos A.J."/>
        </authorList>
    </citation>
    <scope>NUCLEOTIDE SEQUENCE</scope>
    <source>
        <tissue evidence="1">Shoot tissue taken approximately 20 cm above the soil surface</tissue>
    </source>
</reference>
<organism evidence="1">
    <name type="scientific">Arundo donax</name>
    <name type="common">Giant reed</name>
    <name type="synonym">Donax arundinaceus</name>
    <dbReference type="NCBI Taxonomy" id="35708"/>
    <lineage>
        <taxon>Eukaryota</taxon>
        <taxon>Viridiplantae</taxon>
        <taxon>Streptophyta</taxon>
        <taxon>Embryophyta</taxon>
        <taxon>Tracheophyta</taxon>
        <taxon>Spermatophyta</taxon>
        <taxon>Magnoliopsida</taxon>
        <taxon>Liliopsida</taxon>
        <taxon>Poales</taxon>
        <taxon>Poaceae</taxon>
        <taxon>PACMAD clade</taxon>
        <taxon>Arundinoideae</taxon>
        <taxon>Arundineae</taxon>
        <taxon>Arundo</taxon>
    </lineage>
</organism>